<name>A0A2R6B4Y6_9ARCH</name>
<proteinExistence type="predicted"/>
<accession>A0A2R6B4Y6</accession>
<comment type="caution">
    <text evidence="1">The sequence shown here is derived from an EMBL/GenBank/DDBJ whole genome shotgun (WGS) entry which is preliminary data.</text>
</comment>
<evidence type="ECO:0000313" key="2">
    <source>
        <dbReference type="Proteomes" id="UP000240681"/>
    </source>
</evidence>
<reference evidence="1 2" key="1">
    <citation type="submission" date="2017-04" db="EMBL/GenBank/DDBJ databases">
        <title>Novel microbial lineages endemic to geothermal iron-oxide mats fill important gaps in the evolutionary history of Archaea.</title>
        <authorList>
            <person name="Jay Z.J."/>
            <person name="Beam J.P."/>
            <person name="Dlakic M."/>
            <person name="Rusch D.B."/>
            <person name="Kozubal M.A."/>
            <person name="Inskeep W.P."/>
        </authorList>
    </citation>
    <scope>NUCLEOTIDE SEQUENCE [LARGE SCALE GENOMIC DNA]</scope>
    <source>
        <strain evidence="1">ECH_B_SAG-C16</strain>
    </source>
</reference>
<dbReference type="AlphaFoldDB" id="A0A2R6B4Y6"/>
<feature type="non-terminal residue" evidence="1">
    <location>
        <position position="71"/>
    </location>
</feature>
<protein>
    <submittedName>
        <fullName evidence="1">Uncharacterized protein</fullName>
    </submittedName>
</protein>
<evidence type="ECO:0000313" key="1">
    <source>
        <dbReference type="EMBL" id="PSN93717.1"/>
    </source>
</evidence>
<dbReference type="Proteomes" id="UP000240681">
    <property type="component" value="Unassembled WGS sequence"/>
</dbReference>
<dbReference type="EMBL" id="NEXK01000099">
    <property type="protein sequence ID" value="PSN93717.1"/>
    <property type="molecule type" value="Genomic_DNA"/>
</dbReference>
<organism evidence="1 2">
    <name type="scientific">Candidatus Marsarchaeota G2 archaeon ECH_B_SAG-C16</name>
    <dbReference type="NCBI Taxonomy" id="1978163"/>
    <lineage>
        <taxon>Archaea</taxon>
        <taxon>Candidatus Marsarchaeota</taxon>
        <taxon>Candidatus Marsarchaeota group 2</taxon>
    </lineage>
</organism>
<gene>
    <name evidence="1" type="ORF">B9Q09_05315</name>
</gene>
<sequence length="71" mass="7771">MGLAKLCVFLPPIMVQKSLGGLAKHNAWDSLIFEGIAENGYIKPEYYAFSPVYPAIIKTLHLSLGLSYTLG</sequence>